<reference evidence="2" key="1">
    <citation type="submission" date="2023-10" db="EMBL/GenBank/DDBJ databases">
        <title>Genome assemblies of two species of porcelain crab, Petrolisthes cinctipes and Petrolisthes manimaculis (Anomura: Porcellanidae).</title>
        <authorList>
            <person name="Angst P."/>
        </authorList>
    </citation>
    <scope>NUCLEOTIDE SEQUENCE</scope>
    <source>
        <strain evidence="2">PB745_01</strain>
        <tissue evidence="2">Gill</tissue>
    </source>
</reference>
<evidence type="ECO:0000313" key="2">
    <source>
        <dbReference type="EMBL" id="KAK3872349.1"/>
    </source>
</evidence>
<accession>A0AAE1KFQ1</accession>
<dbReference type="EMBL" id="JAWQEG010002385">
    <property type="protein sequence ID" value="KAK3872349.1"/>
    <property type="molecule type" value="Genomic_DNA"/>
</dbReference>
<organism evidence="2 3">
    <name type="scientific">Petrolisthes cinctipes</name>
    <name type="common">Flat porcelain crab</name>
    <dbReference type="NCBI Taxonomy" id="88211"/>
    <lineage>
        <taxon>Eukaryota</taxon>
        <taxon>Metazoa</taxon>
        <taxon>Ecdysozoa</taxon>
        <taxon>Arthropoda</taxon>
        <taxon>Crustacea</taxon>
        <taxon>Multicrustacea</taxon>
        <taxon>Malacostraca</taxon>
        <taxon>Eumalacostraca</taxon>
        <taxon>Eucarida</taxon>
        <taxon>Decapoda</taxon>
        <taxon>Pleocyemata</taxon>
        <taxon>Anomura</taxon>
        <taxon>Galatheoidea</taxon>
        <taxon>Porcellanidae</taxon>
        <taxon>Petrolisthes</taxon>
    </lineage>
</organism>
<comment type="caution">
    <text evidence="2">The sequence shown here is derived from an EMBL/GenBank/DDBJ whole genome shotgun (WGS) entry which is preliminary data.</text>
</comment>
<gene>
    <name evidence="2" type="ORF">Pcinc_022566</name>
</gene>
<feature type="region of interest" description="Disordered" evidence="1">
    <location>
        <begin position="41"/>
        <end position="88"/>
    </location>
</feature>
<protein>
    <submittedName>
        <fullName evidence="2">Uncharacterized protein</fullName>
    </submittedName>
</protein>
<evidence type="ECO:0000313" key="3">
    <source>
        <dbReference type="Proteomes" id="UP001286313"/>
    </source>
</evidence>
<proteinExistence type="predicted"/>
<dbReference type="AlphaFoldDB" id="A0AAE1KFQ1"/>
<name>A0AAE1KFQ1_PETCI</name>
<keyword evidence="3" id="KW-1185">Reference proteome</keyword>
<feature type="compositionally biased region" description="Acidic residues" evidence="1">
    <location>
        <begin position="64"/>
        <end position="79"/>
    </location>
</feature>
<dbReference type="Proteomes" id="UP001286313">
    <property type="component" value="Unassembled WGS sequence"/>
</dbReference>
<sequence>MAQIKKTAVECSRKNSNDQIIKQLGVFLIRISCRKGRSDVHRPFQESDRSFTNFRRPPSALSGDVDELTDEEDIDEDAMGETSVQDVPGSLEVHVDRVPVEEHAKNKEKSTTSSRKKRKFCDSEPIWKHKTPEYSNVKERSVHHSECLKKMKESQDNLSPLELFEKLMTPSIYDHIV</sequence>
<evidence type="ECO:0000256" key="1">
    <source>
        <dbReference type="SAM" id="MobiDB-lite"/>
    </source>
</evidence>